<sequence length="176" mass="19133">MRIESTMNRRTFLLGTSSSMIGGLAGCTESAVDCEGRHAENDTGPPRPVGSGPCEDSTAVRIRILNRTTVSRTVEARVLDPTGAELVAEQTELDTCAMWALRTPDPVDGFVDVLDVRAGFQGLIRIERPDEVRGELNYWVVSIDLVPSAAPRLDDRVSYAGPIERPDLVTCFDGNN</sequence>
<dbReference type="AlphaFoldDB" id="A0A2R4X412"/>
<protein>
    <recommendedName>
        <fullName evidence="4">Lipoprotein</fullName>
    </recommendedName>
</protein>
<accession>A0A2R4X412</accession>
<dbReference type="EMBL" id="CP028858">
    <property type="protein sequence ID" value="AWB28536.1"/>
    <property type="molecule type" value="Genomic_DNA"/>
</dbReference>
<evidence type="ECO:0000256" key="1">
    <source>
        <dbReference type="SAM" id="MobiDB-lite"/>
    </source>
</evidence>
<dbReference type="KEGG" id="harc:HARCEL1_13020"/>
<gene>
    <name evidence="2" type="ORF">HARCEL1_13020</name>
</gene>
<reference evidence="2 3" key="1">
    <citation type="submission" date="2018-04" db="EMBL/GenBank/DDBJ databases">
        <title>Halococcoides cellulosivorans gen. nov., sp. nov., an extremely halophilic cellulose-utilizing haloarchaeon from hypersaline lakes.</title>
        <authorList>
            <person name="Sorokin D.Y."/>
            <person name="Toshchakov S.V."/>
            <person name="Samarov N.I."/>
            <person name="Korzhenkov A."/>
            <person name="Kublanov I.V."/>
        </authorList>
    </citation>
    <scope>NUCLEOTIDE SEQUENCE [LARGE SCALE GENOMIC DNA]</scope>
    <source>
        <strain evidence="2 3">HArcel1</strain>
    </source>
</reference>
<keyword evidence="3" id="KW-1185">Reference proteome</keyword>
<organism evidence="2 3">
    <name type="scientific">Halococcoides cellulosivorans</name>
    <dbReference type="NCBI Taxonomy" id="1679096"/>
    <lineage>
        <taxon>Archaea</taxon>
        <taxon>Methanobacteriati</taxon>
        <taxon>Methanobacteriota</taxon>
        <taxon>Stenosarchaea group</taxon>
        <taxon>Halobacteria</taxon>
        <taxon>Halobacteriales</taxon>
        <taxon>Haloarculaceae</taxon>
        <taxon>Halococcoides</taxon>
    </lineage>
</organism>
<evidence type="ECO:0000313" key="2">
    <source>
        <dbReference type="EMBL" id="AWB28536.1"/>
    </source>
</evidence>
<dbReference type="Proteomes" id="UP000244727">
    <property type="component" value="Chromosome"/>
</dbReference>
<proteinExistence type="predicted"/>
<dbReference type="PROSITE" id="PS51257">
    <property type="entry name" value="PROKAR_LIPOPROTEIN"/>
    <property type="match status" value="1"/>
</dbReference>
<name>A0A2R4X412_9EURY</name>
<evidence type="ECO:0008006" key="4">
    <source>
        <dbReference type="Google" id="ProtNLM"/>
    </source>
</evidence>
<feature type="region of interest" description="Disordered" evidence="1">
    <location>
        <begin position="36"/>
        <end position="55"/>
    </location>
</feature>
<evidence type="ECO:0000313" key="3">
    <source>
        <dbReference type="Proteomes" id="UP000244727"/>
    </source>
</evidence>